<dbReference type="Gene3D" id="2.130.10.10">
    <property type="entry name" value="YVTN repeat-like/Quinoprotein amine dehydrogenase"/>
    <property type="match status" value="1"/>
</dbReference>
<feature type="region of interest" description="Disordered" evidence="2">
    <location>
        <begin position="1"/>
        <end position="25"/>
    </location>
</feature>
<dbReference type="PANTHER" id="PTHR12616">
    <property type="entry name" value="VACUOLAR PROTEIN SORTING VPS41"/>
    <property type="match status" value="1"/>
</dbReference>
<keyword evidence="6" id="KW-1185">Reference proteome</keyword>
<comment type="similarity">
    <text evidence="1">Belongs to the VPS8 family.</text>
</comment>
<dbReference type="GO" id="GO:0006623">
    <property type="term" value="P:protein targeting to vacuole"/>
    <property type="evidence" value="ECO:0007669"/>
    <property type="project" value="InterPro"/>
</dbReference>
<dbReference type="InterPro" id="IPR015943">
    <property type="entry name" value="WD40/YVTN_repeat-like_dom_sf"/>
</dbReference>
<reference evidence="5" key="1">
    <citation type="submission" date="2020-11" db="EMBL/GenBank/DDBJ databases">
        <authorList>
            <consortium name="DOE Joint Genome Institute"/>
            <person name="Ahrendt S."/>
            <person name="Riley R."/>
            <person name="Andreopoulos W."/>
            <person name="Labutti K."/>
            <person name="Pangilinan J."/>
            <person name="Ruiz-Duenas F.J."/>
            <person name="Barrasa J.M."/>
            <person name="Sanchez-Garcia M."/>
            <person name="Camarero S."/>
            <person name="Miyauchi S."/>
            <person name="Serrano A."/>
            <person name="Linde D."/>
            <person name="Babiker R."/>
            <person name="Drula E."/>
            <person name="Ayuso-Fernandez I."/>
            <person name="Pacheco R."/>
            <person name="Padilla G."/>
            <person name="Ferreira P."/>
            <person name="Barriuso J."/>
            <person name="Kellner H."/>
            <person name="Castanera R."/>
            <person name="Alfaro M."/>
            <person name="Ramirez L."/>
            <person name="Pisabarro A.G."/>
            <person name="Kuo A."/>
            <person name="Tritt A."/>
            <person name="Lipzen A."/>
            <person name="He G."/>
            <person name="Yan M."/>
            <person name="Ng V."/>
            <person name="Cullen D."/>
            <person name="Martin F."/>
            <person name="Rosso M.-N."/>
            <person name="Henrissat B."/>
            <person name="Hibbett D."/>
            <person name="Martinez A.T."/>
            <person name="Grigoriev I.V."/>
        </authorList>
    </citation>
    <scope>NUCLEOTIDE SEQUENCE</scope>
    <source>
        <strain evidence="5">CIRM-BRFM 674</strain>
    </source>
</reference>
<feature type="domain" description="Vacuolar protein sorting-associated protein 8 central" evidence="3">
    <location>
        <begin position="588"/>
        <end position="802"/>
    </location>
</feature>
<sequence>MSRVSSVSDFKSHSEKQSDQGLDKSTQDSHVFKWTDLRTITQTMYSKASQKASNMLGAPLLGSPTVLAANGLICIGTTEGKVVVHDFKQTLICVCESQSLGGALGPVTALALSHDHTFVASGHATGHIQLYNLKQSHNPVRSILPITLAAVASGRKEGHIQGSRIISIAFMAGRHTALVSADDHGLAFFHSLGKVLFVEASDILRILGRYPDTPYASRSLKSPTTDHAPAHRRSRYTVLAMAPLPLGTIPHSTDIYNVVALLTPTKLVVVGLKPTPRTWFKCPRDLDEGGSWRSSSEWIGSLAWFPSISKPSFDTGEQMRTEAPTIPILAYSWGCSLRLITVRESRTKQLIPNSKTSKSDEIDVGTITYQQFGQWSAKQDILALQWLNHNQIVVITRNNLGVYDINTHRLVEEVSFNGLSLVSSTAWKIEEEHDEPNSLSHSLRVYKGKLFILKNDRIVVGTLLTWADRVLALVDNGDFLKAIELARLYYIEEAPGNRNNLPEDPIQRRQLIGDKLRSLMDASTQYAFSEDRMTDGTHITPDNRGVDRSDLFEGLVTVCCRAAVALGDFDYLFEDLFQRYDDSGISSIYLRQLEPFVLDGLIQYVPPRIAQRLVALHAEDGSPEYVERIIWHMDPSCLDLNQAIHLCQRYHLYDALIYIYTRAMRDYVAPIVELLGLIRTVKRFRKSRDNFLNKTGSILDVDSEMESTFINAYKIYPYLANILSGLTYPSEDALSQEDAYQAKKDVYAFLFFGRSSVWPPGEGGKLVLTSDEEGGVELTYPYVRQLLLFDSESFLHSLDIAFEDAYLNDAQIINRFMIVKIILEIISSGNLLQKDITMVNIFVARNVPKYPQYLECAPTTLHSVLISLTKDPDPKTREDRQLAAEYLLSAYNPHDSDRIIQLFEDAGFFRILRTWYYRDHYWAKLLSTYIEDPDITSLDILTKVEEVLSLSSRSNKGTIPNDLINIVSNSLPRLLRANTAGIALLLDKLVPDLHDKAIEALQDDVSRDASRYEYLRILLAPPMHDDEHIIFDNKEPSKHLTPHLRHIFLTLQCKFHPENIIQIIQYIPKEELDINDILEICEDNQIFDAVIWAMDWQGNPQGALAKADEFEKRLSRQLLDDLTHHPDSFDIRASREFEALQLIAAISREICLTRSQASSTLDIPLEDMWFRLLNSQIHTVQVIAASCSPNLENVQIAQGDSKHTPIGDVNNLLSSLRSLVQTTFGALVSITSTSVVSFPRLFKRLVASTSSSSGSHYTEFRIILTGILESYRSDEDLLIILKHLIDRDHFEIVAKIAGEQIHGWRPTRRTCQYCRKPMLISSKSAQSVSNDPIVVARTGTMFHQSCRPSNISPTSG</sequence>
<evidence type="ECO:0000313" key="6">
    <source>
        <dbReference type="Proteomes" id="UP000807469"/>
    </source>
</evidence>
<dbReference type="Pfam" id="PF25066">
    <property type="entry name" value="TPR_VPS8_2"/>
    <property type="match status" value="1"/>
</dbReference>
<feature type="domain" description="VPS8-like TPR-like repeats" evidence="4">
    <location>
        <begin position="1160"/>
        <end position="1297"/>
    </location>
</feature>
<dbReference type="GO" id="GO:0034058">
    <property type="term" value="P:endosomal vesicle fusion"/>
    <property type="evidence" value="ECO:0007669"/>
    <property type="project" value="TreeGrafter"/>
</dbReference>
<evidence type="ECO:0000256" key="1">
    <source>
        <dbReference type="ARBA" id="ARBA00009422"/>
    </source>
</evidence>
<dbReference type="InterPro" id="IPR025941">
    <property type="entry name" value="Vps8_central_dom"/>
</dbReference>
<dbReference type="InterPro" id="IPR036322">
    <property type="entry name" value="WD40_repeat_dom_sf"/>
</dbReference>
<dbReference type="Pfam" id="PF23410">
    <property type="entry name" value="Beta-prop_VPS8"/>
    <property type="match status" value="1"/>
</dbReference>
<dbReference type="Proteomes" id="UP000807469">
    <property type="component" value="Unassembled WGS sequence"/>
</dbReference>
<dbReference type="Pfam" id="PF12816">
    <property type="entry name" value="TPR_Vps8"/>
    <property type="match status" value="1"/>
</dbReference>
<evidence type="ECO:0000259" key="4">
    <source>
        <dbReference type="Pfam" id="PF25066"/>
    </source>
</evidence>
<dbReference type="PANTHER" id="PTHR12616:SF8">
    <property type="entry name" value="VACUOLAR PROTEIN SORTING-ASSOCIATED PROTEIN 8 HOMOLOG"/>
    <property type="match status" value="1"/>
</dbReference>
<dbReference type="GO" id="GO:0030897">
    <property type="term" value="C:HOPS complex"/>
    <property type="evidence" value="ECO:0007669"/>
    <property type="project" value="TreeGrafter"/>
</dbReference>
<evidence type="ECO:0000256" key="2">
    <source>
        <dbReference type="SAM" id="MobiDB-lite"/>
    </source>
</evidence>
<dbReference type="InterPro" id="IPR045111">
    <property type="entry name" value="Vps41/Vps8"/>
</dbReference>
<dbReference type="GO" id="GO:0005770">
    <property type="term" value="C:late endosome"/>
    <property type="evidence" value="ECO:0007669"/>
    <property type="project" value="TreeGrafter"/>
</dbReference>
<dbReference type="EMBL" id="MU155683">
    <property type="protein sequence ID" value="KAF9471456.1"/>
    <property type="molecule type" value="Genomic_DNA"/>
</dbReference>
<feature type="compositionally biased region" description="Basic and acidic residues" evidence="2">
    <location>
        <begin position="10"/>
        <end position="25"/>
    </location>
</feature>
<name>A0A9P6CLQ7_9AGAR</name>
<dbReference type="InterPro" id="IPR059070">
    <property type="entry name" value="TPR_VPS8_2"/>
</dbReference>
<dbReference type="SUPFAM" id="SSF50978">
    <property type="entry name" value="WD40 repeat-like"/>
    <property type="match status" value="1"/>
</dbReference>
<protein>
    <submittedName>
        <fullName evidence="5">Lateendosome to vacuole transport-family protein</fullName>
    </submittedName>
</protein>
<evidence type="ECO:0000313" key="5">
    <source>
        <dbReference type="EMBL" id="KAF9471456.1"/>
    </source>
</evidence>
<comment type="caution">
    <text evidence="5">The sequence shown here is derived from an EMBL/GenBank/DDBJ whole genome shotgun (WGS) entry which is preliminary data.</text>
</comment>
<organism evidence="5 6">
    <name type="scientific">Pholiota conissans</name>
    <dbReference type="NCBI Taxonomy" id="109636"/>
    <lineage>
        <taxon>Eukaryota</taxon>
        <taxon>Fungi</taxon>
        <taxon>Dikarya</taxon>
        <taxon>Basidiomycota</taxon>
        <taxon>Agaricomycotina</taxon>
        <taxon>Agaricomycetes</taxon>
        <taxon>Agaricomycetidae</taxon>
        <taxon>Agaricales</taxon>
        <taxon>Agaricineae</taxon>
        <taxon>Strophariaceae</taxon>
        <taxon>Pholiota</taxon>
    </lineage>
</organism>
<dbReference type="OrthoDB" id="289913at2759"/>
<gene>
    <name evidence="5" type="ORF">BDN70DRAFT_819964</name>
</gene>
<proteinExistence type="inferred from homology"/>
<evidence type="ECO:0000259" key="3">
    <source>
        <dbReference type="Pfam" id="PF12816"/>
    </source>
</evidence>
<accession>A0A9P6CLQ7</accession>